<accession>A0A1H5Z824</accession>
<gene>
    <name evidence="1" type="ORF">SAMN04488244_11142</name>
</gene>
<sequence>MDSARLILWIDTSENQFVLAEGPEETISLVLSEWQLVADEGTRRSYKIGLEVNGATTRFKHITIEQVSVLLQQWYPHHHTEPEQQDLDLHW</sequence>
<reference evidence="2" key="1">
    <citation type="submission" date="2016-10" db="EMBL/GenBank/DDBJ databases">
        <authorList>
            <person name="Varghese N."/>
            <person name="Submissions S."/>
        </authorList>
    </citation>
    <scope>NUCLEOTIDE SEQUENCE [LARGE SCALE GENOMIC DNA]</scope>
    <source>
        <strain evidence="2">CGMCC 1.7062</strain>
    </source>
</reference>
<protein>
    <submittedName>
        <fullName evidence="1">Uncharacterized protein</fullName>
    </submittedName>
</protein>
<name>A0A1H5Z824_9VIBR</name>
<dbReference type="Proteomes" id="UP000236721">
    <property type="component" value="Unassembled WGS sequence"/>
</dbReference>
<dbReference type="RefSeq" id="WP_103880653.1">
    <property type="nucleotide sequence ID" value="NZ_FNVG01000011.1"/>
</dbReference>
<dbReference type="OrthoDB" id="5876567at2"/>
<proteinExistence type="predicted"/>
<evidence type="ECO:0000313" key="1">
    <source>
        <dbReference type="EMBL" id="SEG32679.1"/>
    </source>
</evidence>
<keyword evidence="2" id="KW-1185">Reference proteome</keyword>
<dbReference type="EMBL" id="FNVG01000011">
    <property type="protein sequence ID" value="SEG32679.1"/>
    <property type="molecule type" value="Genomic_DNA"/>
</dbReference>
<evidence type="ECO:0000313" key="2">
    <source>
        <dbReference type="Proteomes" id="UP000236721"/>
    </source>
</evidence>
<dbReference type="AlphaFoldDB" id="A0A1H5Z824"/>
<organism evidence="1 2">
    <name type="scientific">Vibrio hangzhouensis</name>
    <dbReference type="NCBI Taxonomy" id="462991"/>
    <lineage>
        <taxon>Bacteria</taxon>
        <taxon>Pseudomonadati</taxon>
        <taxon>Pseudomonadota</taxon>
        <taxon>Gammaproteobacteria</taxon>
        <taxon>Vibrionales</taxon>
        <taxon>Vibrionaceae</taxon>
        <taxon>Vibrio</taxon>
    </lineage>
</organism>